<evidence type="ECO:0008006" key="3">
    <source>
        <dbReference type="Google" id="ProtNLM"/>
    </source>
</evidence>
<organism evidence="1 2">
    <name type="scientific">Sphingomonas faeni</name>
    <dbReference type="NCBI Taxonomy" id="185950"/>
    <lineage>
        <taxon>Bacteria</taxon>
        <taxon>Pseudomonadati</taxon>
        <taxon>Pseudomonadota</taxon>
        <taxon>Alphaproteobacteria</taxon>
        <taxon>Sphingomonadales</taxon>
        <taxon>Sphingomonadaceae</taxon>
        <taxon>Sphingomonas</taxon>
    </lineage>
</organism>
<reference evidence="1 2" key="1">
    <citation type="submission" date="2018-04" db="EMBL/GenBank/DDBJ databases">
        <title>Genomic Encyclopedia of Type Strains, Phase III (KMG-III): the genomes of soil and plant-associated and newly described type strains.</title>
        <authorList>
            <person name="Whitman W."/>
        </authorList>
    </citation>
    <scope>NUCLEOTIDE SEQUENCE [LARGE SCALE GENOMIC DNA]</scope>
    <source>
        <strain evidence="1 2">MA-olki</strain>
    </source>
</reference>
<protein>
    <recommendedName>
        <fullName evidence="3">Proteic killer suppression protein</fullName>
    </recommendedName>
</protein>
<proteinExistence type="predicted"/>
<dbReference type="EMBL" id="QAYE01000021">
    <property type="protein sequence ID" value="PTW43445.1"/>
    <property type="molecule type" value="Genomic_DNA"/>
</dbReference>
<accession>A0A2T5TW16</accession>
<evidence type="ECO:0000313" key="2">
    <source>
        <dbReference type="Proteomes" id="UP000244013"/>
    </source>
</evidence>
<dbReference type="RefSeq" id="WP_107956046.1">
    <property type="nucleotide sequence ID" value="NZ_QAYE01000021.1"/>
</dbReference>
<dbReference type="Gene3D" id="3.30.2310.20">
    <property type="entry name" value="RelE-like"/>
    <property type="match status" value="1"/>
</dbReference>
<dbReference type="OrthoDB" id="9801102at2"/>
<dbReference type="InterPro" id="IPR035093">
    <property type="entry name" value="RelE/ParE_toxin_dom_sf"/>
</dbReference>
<name>A0A2T5TW16_9SPHN</name>
<sequence>MDVGVSDKRIKLLLRTKPGDPVKGLQPEVGYSIRIRFGVLRAADSLKDVADAHPEYRVHRWQGSKVRWSIDVTGNTRLLFNYDLKAKEVTDMIYDDPH</sequence>
<evidence type="ECO:0000313" key="1">
    <source>
        <dbReference type="EMBL" id="PTW43445.1"/>
    </source>
</evidence>
<gene>
    <name evidence="1" type="ORF">C8J25_1212</name>
</gene>
<dbReference type="AlphaFoldDB" id="A0A2T5TW16"/>
<dbReference type="GeneID" id="91007900"/>
<dbReference type="Proteomes" id="UP000244013">
    <property type="component" value="Unassembled WGS sequence"/>
</dbReference>
<comment type="caution">
    <text evidence="1">The sequence shown here is derived from an EMBL/GenBank/DDBJ whole genome shotgun (WGS) entry which is preliminary data.</text>
</comment>